<dbReference type="OrthoDB" id="4953179at2"/>
<dbReference type="PROSITE" id="PS51904">
    <property type="entry name" value="GLYCOSYL_HYDROL_F25_2"/>
    <property type="match status" value="1"/>
</dbReference>
<dbReference type="AlphaFoldDB" id="A0A4T2BVE5"/>
<dbReference type="EMBL" id="QYRT01000022">
    <property type="protein sequence ID" value="TIH34982.1"/>
    <property type="molecule type" value="Genomic_DNA"/>
</dbReference>
<dbReference type="Gene3D" id="3.20.20.80">
    <property type="entry name" value="Glycosidases"/>
    <property type="match status" value="1"/>
</dbReference>
<dbReference type="GO" id="GO:0009253">
    <property type="term" value="P:peptidoglycan catabolic process"/>
    <property type="evidence" value="ECO:0007669"/>
    <property type="project" value="InterPro"/>
</dbReference>
<dbReference type="Pfam" id="PF01183">
    <property type="entry name" value="Glyco_hydro_25"/>
    <property type="match status" value="1"/>
</dbReference>
<dbReference type="GO" id="GO:0003796">
    <property type="term" value="F:lysozyme activity"/>
    <property type="evidence" value="ECO:0007669"/>
    <property type="project" value="InterPro"/>
</dbReference>
<evidence type="ECO:0000256" key="1">
    <source>
        <dbReference type="ARBA" id="ARBA00010646"/>
    </source>
</evidence>
<comment type="caution">
    <text evidence="2">The sequence shown here is derived from an EMBL/GenBank/DDBJ whole genome shotgun (WGS) entry which is preliminary data.</text>
</comment>
<dbReference type="InterPro" id="IPR017853">
    <property type="entry name" value="GH"/>
</dbReference>
<evidence type="ECO:0000313" key="2">
    <source>
        <dbReference type="EMBL" id="TIH34982.1"/>
    </source>
</evidence>
<reference evidence="2 3" key="1">
    <citation type="journal article" date="2019" name="Microorganisms">
        <title>Systematic Affiliation and Genome Analysis of Subtercola vilae DB165(T) with Particular Emphasis on Cold Adaptation of an Isolate from a High-Altitude Cold Volcano Lake.</title>
        <authorList>
            <person name="Villalobos A.S."/>
            <person name="Wiese J."/>
            <person name="Imhoff J.F."/>
            <person name="Dorador C."/>
            <person name="Keller A."/>
            <person name="Hentschel U."/>
        </authorList>
    </citation>
    <scope>NUCLEOTIDE SEQUENCE [LARGE SCALE GENOMIC DNA]</scope>
    <source>
        <strain evidence="2 3">DB165</strain>
    </source>
</reference>
<name>A0A4T2BVE5_9MICO</name>
<protein>
    <submittedName>
        <fullName evidence="2">Uncharacterized protein</fullName>
    </submittedName>
</protein>
<organism evidence="2 3">
    <name type="scientific">Subtercola vilae</name>
    <dbReference type="NCBI Taxonomy" id="2056433"/>
    <lineage>
        <taxon>Bacteria</taxon>
        <taxon>Bacillati</taxon>
        <taxon>Actinomycetota</taxon>
        <taxon>Actinomycetes</taxon>
        <taxon>Micrococcales</taxon>
        <taxon>Microbacteriaceae</taxon>
        <taxon>Subtercola</taxon>
    </lineage>
</organism>
<proteinExistence type="inferred from homology"/>
<comment type="similarity">
    <text evidence="1">Belongs to the glycosyl hydrolase 25 family.</text>
</comment>
<evidence type="ECO:0000313" key="3">
    <source>
        <dbReference type="Proteomes" id="UP000306192"/>
    </source>
</evidence>
<dbReference type="Proteomes" id="UP000306192">
    <property type="component" value="Unassembled WGS sequence"/>
</dbReference>
<keyword evidence="3" id="KW-1185">Reference proteome</keyword>
<accession>A0A4T2BVE5</accession>
<dbReference type="GO" id="GO:0016998">
    <property type="term" value="P:cell wall macromolecule catabolic process"/>
    <property type="evidence" value="ECO:0007669"/>
    <property type="project" value="InterPro"/>
</dbReference>
<gene>
    <name evidence="2" type="ORF">D4765_11860</name>
</gene>
<sequence length="291" mass="31502">MVAIDISYAQGFPNFDGLADDISLVVARAGTLEGGGMLQDSKLIYNRENCRRVGRQFGTYLFNGPVNPTVAAKWYLSIIDWKPGDVTAIDVESPNAWGPAEVLEFNSFVRGEIGQTPWTYGSTSLLFQPQWKAVSDDGSLLWAANYGSNTGTPGSDPGNGPWATRILWQYTSVAQHAGLSGSVDTNMVNDAALAQHLNLNLTPKPGDEDMPLNQTDLDSITSIVREQVTGAMLDLVKVAPVGQRPEFFQYLQEAAWSALNYTFPSAYSKGADGQPLPVTIKDLTDATHAKP</sequence>
<dbReference type="RefSeq" id="WP_136642510.1">
    <property type="nucleotide sequence ID" value="NZ_QYRT01000022.1"/>
</dbReference>
<dbReference type="InterPro" id="IPR002053">
    <property type="entry name" value="Glyco_hydro_25"/>
</dbReference>
<dbReference type="SUPFAM" id="SSF51445">
    <property type="entry name" value="(Trans)glycosidases"/>
    <property type="match status" value="1"/>
</dbReference>